<sequence>MEWFIENGIGEERAIAVAGGQIVASAVIWPEEFIAGEVVKATLVSRRAGSARGTARTDNAREILVDRLPKDAREGAPLHLQITRAGIAETGRVKLPHSRPANGPAMRPTLLQTLRSRGYQVQQVHRFPVSGWNEVIGEAFSREVTFPGGALQFAPTAAMMLIDIDGTLPPAALAQAAITPLAESVRRFDLGGSIGIDFPTLPAKAERKAVDSALGDALQDWQHERTGMNGFGFVQLVARLERPSLLHRAASQPARLAARLLLRQAEMVESPGALLLTAHPEVIAVIPRAWQDELSRRSGRQVQLKSDPALALEGAFAQSVVI</sequence>
<keyword evidence="2" id="KW-1185">Reference proteome</keyword>
<accession>A0A6I4T2F5</accession>
<protein>
    <submittedName>
        <fullName evidence="1">Ribonuclease</fullName>
    </submittedName>
</protein>
<evidence type="ECO:0000313" key="1">
    <source>
        <dbReference type="EMBL" id="MXO64170.1"/>
    </source>
</evidence>
<evidence type="ECO:0000313" key="2">
    <source>
        <dbReference type="Proteomes" id="UP000438476"/>
    </source>
</evidence>
<organism evidence="1 2">
    <name type="scientific">Altericroceibacterium endophyticum</name>
    <dbReference type="NCBI Taxonomy" id="1808508"/>
    <lineage>
        <taxon>Bacteria</taxon>
        <taxon>Pseudomonadati</taxon>
        <taxon>Pseudomonadota</taxon>
        <taxon>Alphaproteobacteria</taxon>
        <taxon>Sphingomonadales</taxon>
        <taxon>Erythrobacteraceae</taxon>
        <taxon>Altericroceibacterium</taxon>
    </lineage>
</organism>
<dbReference type="EMBL" id="WTYT01000001">
    <property type="protein sequence ID" value="MXO64170.1"/>
    <property type="molecule type" value="Genomic_DNA"/>
</dbReference>
<dbReference type="AlphaFoldDB" id="A0A6I4T2F5"/>
<gene>
    <name evidence="1" type="ORF">GRI91_00150</name>
</gene>
<name>A0A6I4T2F5_9SPHN</name>
<dbReference type="Proteomes" id="UP000438476">
    <property type="component" value="Unassembled WGS sequence"/>
</dbReference>
<proteinExistence type="predicted"/>
<comment type="caution">
    <text evidence="1">The sequence shown here is derived from an EMBL/GenBank/DDBJ whole genome shotgun (WGS) entry which is preliminary data.</text>
</comment>
<reference evidence="1 2" key="1">
    <citation type="submission" date="2019-12" db="EMBL/GenBank/DDBJ databases">
        <title>Genomic-based taxomic classification of the family Erythrobacteraceae.</title>
        <authorList>
            <person name="Xu L."/>
        </authorList>
    </citation>
    <scope>NUCLEOTIDE SEQUENCE [LARGE SCALE GENOMIC DNA]</scope>
    <source>
        <strain evidence="1 2">LMG 29518</strain>
    </source>
</reference>
<dbReference type="OrthoDB" id="7403919at2"/>